<evidence type="ECO:0000313" key="9">
    <source>
        <dbReference type="EMBL" id="KAJ3569167.1"/>
    </source>
</evidence>
<evidence type="ECO:0000256" key="4">
    <source>
        <dbReference type="ARBA" id="ARBA00022833"/>
    </source>
</evidence>
<dbReference type="Gene3D" id="3.30.50.10">
    <property type="entry name" value="Erythroid Transcription Factor GATA-1, subunit A"/>
    <property type="match status" value="2"/>
</dbReference>
<evidence type="ECO:0000313" key="10">
    <source>
        <dbReference type="Proteomes" id="UP001213000"/>
    </source>
</evidence>
<dbReference type="CDD" id="cd00202">
    <property type="entry name" value="ZnF_GATA"/>
    <property type="match status" value="2"/>
</dbReference>
<evidence type="ECO:0000256" key="5">
    <source>
        <dbReference type="ARBA" id="ARBA00023242"/>
    </source>
</evidence>
<feature type="compositionally biased region" description="Polar residues" evidence="7">
    <location>
        <begin position="153"/>
        <end position="171"/>
    </location>
</feature>
<feature type="compositionally biased region" description="Basic residues" evidence="7">
    <location>
        <begin position="357"/>
        <end position="369"/>
    </location>
</feature>
<feature type="compositionally biased region" description="Acidic residues" evidence="7">
    <location>
        <begin position="299"/>
        <end position="312"/>
    </location>
</feature>
<reference evidence="9" key="1">
    <citation type="submission" date="2022-07" db="EMBL/GenBank/DDBJ databases">
        <title>Genome Sequence of Leucocoprinus birnbaumii.</title>
        <authorList>
            <person name="Buettner E."/>
        </authorList>
    </citation>
    <scope>NUCLEOTIDE SEQUENCE</scope>
    <source>
        <strain evidence="9">VT141</strain>
    </source>
</reference>
<dbReference type="PROSITE" id="PS50114">
    <property type="entry name" value="GATA_ZN_FINGER_2"/>
    <property type="match status" value="2"/>
</dbReference>
<feature type="compositionally biased region" description="Low complexity" evidence="7">
    <location>
        <begin position="237"/>
        <end position="253"/>
    </location>
</feature>
<feature type="compositionally biased region" description="Low complexity" evidence="7">
    <location>
        <begin position="103"/>
        <end position="116"/>
    </location>
</feature>
<dbReference type="GO" id="GO:0045944">
    <property type="term" value="P:positive regulation of transcription by RNA polymerase II"/>
    <property type="evidence" value="ECO:0007669"/>
    <property type="project" value="TreeGrafter"/>
</dbReference>
<dbReference type="InterPro" id="IPR013088">
    <property type="entry name" value="Znf_NHR/GATA"/>
</dbReference>
<dbReference type="Pfam" id="PF00320">
    <property type="entry name" value="GATA"/>
    <property type="match status" value="2"/>
</dbReference>
<dbReference type="PRINTS" id="PR00619">
    <property type="entry name" value="GATAZNFINGER"/>
</dbReference>
<name>A0AAD5VT85_9AGAR</name>
<dbReference type="GO" id="GO:0008270">
    <property type="term" value="F:zinc ion binding"/>
    <property type="evidence" value="ECO:0007669"/>
    <property type="project" value="UniProtKB-KW"/>
</dbReference>
<feature type="region of interest" description="Disordered" evidence="7">
    <location>
        <begin position="200"/>
        <end position="257"/>
    </location>
</feature>
<dbReference type="Proteomes" id="UP001213000">
    <property type="component" value="Unassembled WGS sequence"/>
</dbReference>
<feature type="domain" description="GATA-type" evidence="8">
    <location>
        <begin position="251"/>
        <end position="294"/>
    </location>
</feature>
<dbReference type="GO" id="GO:0005634">
    <property type="term" value="C:nucleus"/>
    <property type="evidence" value="ECO:0007669"/>
    <property type="project" value="UniProtKB-SubCell"/>
</dbReference>
<feature type="compositionally biased region" description="Low complexity" evidence="7">
    <location>
        <begin position="26"/>
        <end position="36"/>
    </location>
</feature>
<dbReference type="InterPro" id="IPR039355">
    <property type="entry name" value="Transcription_factor_GATA"/>
</dbReference>
<evidence type="ECO:0000256" key="1">
    <source>
        <dbReference type="ARBA" id="ARBA00004123"/>
    </source>
</evidence>
<keyword evidence="10" id="KW-1185">Reference proteome</keyword>
<feature type="domain" description="GATA-type" evidence="8">
    <location>
        <begin position="313"/>
        <end position="366"/>
    </location>
</feature>
<organism evidence="9 10">
    <name type="scientific">Leucocoprinus birnbaumii</name>
    <dbReference type="NCBI Taxonomy" id="56174"/>
    <lineage>
        <taxon>Eukaryota</taxon>
        <taxon>Fungi</taxon>
        <taxon>Dikarya</taxon>
        <taxon>Basidiomycota</taxon>
        <taxon>Agaricomycotina</taxon>
        <taxon>Agaricomycetes</taxon>
        <taxon>Agaricomycetidae</taxon>
        <taxon>Agaricales</taxon>
        <taxon>Agaricineae</taxon>
        <taxon>Agaricaceae</taxon>
        <taxon>Leucocoprinus</taxon>
    </lineage>
</organism>
<dbReference type="GO" id="GO:0000981">
    <property type="term" value="F:DNA-binding transcription factor activity, RNA polymerase II-specific"/>
    <property type="evidence" value="ECO:0007669"/>
    <property type="project" value="TreeGrafter"/>
</dbReference>
<protein>
    <recommendedName>
        <fullName evidence="8">GATA-type domain-containing protein</fullName>
    </recommendedName>
</protein>
<evidence type="ECO:0000256" key="6">
    <source>
        <dbReference type="PROSITE-ProRule" id="PRU00094"/>
    </source>
</evidence>
<feature type="region of interest" description="Disordered" evidence="7">
    <location>
        <begin position="299"/>
        <end position="318"/>
    </location>
</feature>
<evidence type="ECO:0000259" key="8">
    <source>
        <dbReference type="PROSITE" id="PS50114"/>
    </source>
</evidence>
<keyword evidence="5" id="KW-0539">Nucleus</keyword>
<dbReference type="GO" id="GO:0000122">
    <property type="term" value="P:negative regulation of transcription by RNA polymerase II"/>
    <property type="evidence" value="ECO:0007669"/>
    <property type="project" value="TreeGrafter"/>
</dbReference>
<dbReference type="AlphaFoldDB" id="A0AAD5VT85"/>
<dbReference type="SMART" id="SM00401">
    <property type="entry name" value="ZnF_GATA"/>
    <property type="match status" value="2"/>
</dbReference>
<dbReference type="SUPFAM" id="SSF57716">
    <property type="entry name" value="Glucocorticoid receptor-like (DNA-binding domain)"/>
    <property type="match status" value="2"/>
</dbReference>
<accession>A0AAD5VT85</accession>
<dbReference type="EMBL" id="JANIEX010000303">
    <property type="protein sequence ID" value="KAJ3569167.1"/>
    <property type="molecule type" value="Genomic_DNA"/>
</dbReference>
<feature type="region of interest" description="Disordered" evidence="7">
    <location>
        <begin position="354"/>
        <end position="378"/>
    </location>
</feature>
<dbReference type="InterPro" id="IPR000679">
    <property type="entry name" value="Znf_GATA"/>
</dbReference>
<gene>
    <name evidence="9" type="ORF">NP233_g5231</name>
</gene>
<evidence type="ECO:0000256" key="2">
    <source>
        <dbReference type="ARBA" id="ARBA00022723"/>
    </source>
</evidence>
<feature type="region of interest" description="Disordered" evidence="7">
    <location>
        <begin position="16"/>
        <end position="37"/>
    </location>
</feature>
<feature type="region of interest" description="Disordered" evidence="7">
    <location>
        <begin position="100"/>
        <end position="175"/>
    </location>
</feature>
<keyword evidence="3 6" id="KW-0863">Zinc-finger</keyword>
<proteinExistence type="predicted"/>
<comment type="caution">
    <text evidence="9">The sequence shown here is derived from an EMBL/GenBank/DDBJ whole genome shotgun (WGS) entry which is preliminary data.</text>
</comment>
<comment type="subcellular location">
    <subcellularLocation>
        <location evidence="1">Nucleus</location>
    </subcellularLocation>
</comment>
<keyword evidence="2" id="KW-0479">Metal-binding</keyword>
<dbReference type="PANTHER" id="PTHR10071:SF281">
    <property type="entry name" value="BOX A-BINDING FACTOR-RELATED"/>
    <property type="match status" value="1"/>
</dbReference>
<evidence type="ECO:0000256" key="3">
    <source>
        <dbReference type="ARBA" id="ARBA00022771"/>
    </source>
</evidence>
<evidence type="ECO:0000256" key="7">
    <source>
        <dbReference type="SAM" id="MobiDB-lite"/>
    </source>
</evidence>
<dbReference type="PANTHER" id="PTHR10071">
    <property type="entry name" value="TRANSCRIPTION FACTOR GATA FAMILY MEMBER"/>
    <property type="match status" value="1"/>
</dbReference>
<dbReference type="GO" id="GO:0000978">
    <property type="term" value="F:RNA polymerase II cis-regulatory region sequence-specific DNA binding"/>
    <property type="evidence" value="ECO:0007669"/>
    <property type="project" value="TreeGrafter"/>
</dbReference>
<keyword evidence="4" id="KW-0862">Zinc</keyword>
<dbReference type="PROSITE" id="PS00344">
    <property type="entry name" value="GATA_ZN_FINGER_1"/>
    <property type="match status" value="1"/>
</dbReference>
<sequence length="378" mass="41510">MLAAYPPQSLMYNSFTNRQQAMHTPSPVSYSSSASSQIDPLDYTNSWSDNSGQGRYVAGSANGFVNDLPKPISDQSNVFPSSSHGVNSRSQNYYSSERSTYWHSPSVSPHSPQSIHTSSLPPAGPSGELYQPSSQYRQFGHASAQEWQHWPGDSNTSNVMDSARTSNTHWSNGDLRVAPFSPPVLDNLLLTSATNSPAYSVATELPPIPPTRGYEMSPISSPSPSPPVTSRKLSGHSVSPPSSRRASVDASASGKKCSHCNATTTPLWRREPTTLKPLCNACGLYLQQRHRHRPKELIDADQEDDESEEEDQNYNGPECSHCHTHRTSVWRRSKTGAQLCNACGVYARLRGKDRPLSLKRKKIKPRTKHASTSASKTQ</sequence>